<dbReference type="EMBL" id="CAXAMM010017335">
    <property type="protein sequence ID" value="CAK9040942.1"/>
    <property type="molecule type" value="Genomic_DNA"/>
</dbReference>
<organism evidence="2 3">
    <name type="scientific">Durusdinium trenchii</name>
    <dbReference type="NCBI Taxonomy" id="1381693"/>
    <lineage>
        <taxon>Eukaryota</taxon>
        <taxon>Sar</taxon>
        <taxon>Alveolata</taxon>
        <taxon>Dinophyceae</taxon>
        <taxon>Suessiales</taxon>
        <taxon>Symbiodiniaceae</taxon>
        <taxon>Durusdinium</taxon>
    </lineage>
</organism>
<dbReference type="Proteomes" id="UP001642464">
    <property type="component" value="Unassembled WGS sequence"/>
</dbReference>
<reference evidence="2 3" key="1">
    <citation type="submission" date="2024-02" db="EMBL/GenBank/DDBJ databases">
        <authorList>
            <person name="Chen Y."/>
            <person name="Shah S."/>
            <person name="Dougan E. K."/>
            <person name="Thang M."/>
            <person name="Chan C."/>
        </authorList>
    </citation>
    <scope>NUCLEOTIDE SEQUENCE [LARGE SCALE GENOMIC DNA]</scope>
</reference>
<proteinExistence type="predicted"/>
<comment type="caution">
    <text evidence="2">The sequence shown here is derived from an EMBL/GenBank/DDBJ whole genome shotgun (WGS) entry which is preliminary data.</text>
</comment>
<protein>
    <submittedName>
        <fullName evidence="2">Uncharacterized protein</fullName>
    </submittedName>
</protein>
<gene>
    <name evidence="2" type="ORF">SCF082_LOCUS23720</name>
</gene>
<keyword evidence="3" id="KW-1185">Reference proteome</keyword>
<evidence type="ECO:0000313" key="2">
    <source>
        <dbReference type="EMBL" id="CAK9040942.1"/>
    </source>
</evidence>
<evidence type="ECO:0000313" key="3">
    <source>
        <dbReference type="Proteomes" id="UP001642464"/>
    </source>
</evidence>
<accession>A0ABP0LRE5</accession>
<feature type="region of interest" description="Disordered" evidence="1">
    <location>
        <begin position="553"/>
        <end position="595"/>
    </location>
</feature>
<sequence length="1153" mass="131894">MRDGGKVEVGDLPLTFVHANDGKLEQFCDISLNEKWDKEDDFFETTIFKHVMENEYNNLPPPFCLKAAPPVPFLMQIIVVPVSSPEEAEDPNSKYVHIVKHVYLHKNKLPAQMCLDLCQGVCHKFHWGNHFRTGQIAVNYMFNLMGGFQIRFWSIQPKMQKKNTADHMAREEAYRFTREKGPRSNNRNQFMEWTGEQIHTPGSPIENWQEAKVVTALQNYMRGRQNAKTLEYWPFTLRGFKPWFFNEVLLPMLGSVRQHAITWIGKTRTGESLGSKTILFAQSKFEIQQDERADLILSIVTAKHLDFFKAEPLTKYKPGVFDDGQMQKNDATFLKAFLNPSEEDATVWARYSSAYFEQSAGRHACNNPYNQKHEEQVLKEMKDKGSAAISYKDFIDIINPSFAAVDSPEDMDAIMTRTHVILITENGIFWRVASTHKKDVSFIAWPQRETPDILVPDQLPIFKEYKANPGNHQLPPGFHEDSVWSQEVLRRLISGEQVPKIVTIHRHQGLFGQEVPPQHVPPQVLSRNVRQLRVKQEKAEHVWTNLKKQGRVLIDLDSSPSPPKRQRTLDQAMPSNPRENPELPGLSSGPHDDDVFMPAVGECPDEDLTLEQALEEEMEEELSRLGGHSDADAFKDVCGVLVLQWIGLPISCTGNGPFSVTDLNEMIRPFHIQFEVCHNKLPGRDGMYLCHQGSHFTGLKTCEGFFQHFDNGITSAWTMGKVANFMEQSDVTLFCLRKGNQTSMPSLSAYIGGSSESISTFTCPLERCACPGCSGTLLTKDEVDSVIYGLAGPQECILVTKQCSSRSCRTVYGFNYRWKDGAKINCVQMDDLTEGILFISSKVGFTTEYLKYHEELLFRGQVATRATSYAYNQVFVEDMAHAEEWFRRIHETGLFYFMSLHELQKIGLHKDIEIDQEVSDHALDVYHAYCHSSLFPPKQKRSVQALVGDGHGQIKVKCQVGPLKRVGRPRKNAATVGKRGNGWFAICDPKSQRILALNVMHEPEGNEVAINSFKDILWLYPQVDTIIYDRACHVHAAAQQDPLLEQVKYFIVDRFHALRHGKKCQCNPRFIRKLDRKIKDINTSICEQTFSWFRGYGPMLNEMRVNRHKFLLLFLATKHNQALEQKKCNYVRPIITKKRKASKPYKCNQKNCK</sequence>
<evidence type="ECO:0000256" key="1">
    <source>
        <dbReference type="SAM" id="MobiDB-lite"/>
    </source>
</evidence>
<name>A0ABP0LRE5_9DINO</name>